<name>A0ABT9R1Q9_9ACTN</name>
<reference evidence="1 2" key="1">
    <citation type="submission" date="2023-07" db="EMBL/GenBank/DDBJ databases">
        <title>Sequencing the genomes of 1000 actinobacteria strains.</title>
        <authorList>
            <person name="Klenk H.-P."/>
        </authorList>
    </citation>
    <scope>NUCLEOTIDE SEQUENCE [LARGE SCALE GENOMIC DNA]</scope>
    <source>
        <strain evidence="1 2">DSM 44109</strain>
    </source>
</reference>
<evidence type="ECO:0000313" key="1">
    <source>
        <dbReference type="EMBL" id="MDP9862762.1"/>
    </source>
</evidence>
<organism evidence="1 2">
    <name type="scientific">Streptosporangium brasiliense</name>
    <dbReference type="NCBI Taxonomy" id="47480"/>
    <lineage>
        <taxon>Bacteria</taxon>
        <taxon>Bacillati</taxon>
        <taxon>Actinomycetota</taxon>
        <taxon>Actinomycetes</taxon>
        <taxon>Streptosporangiales</taxon>
        <taxon>Streptosporangiaceae</taxon>
        <taxon>Streptosporangium</taxon>
    </lineage>
</organism>
<keyword evidence="2" id="KW-1185">Reference proteome</keyword>
<dbReference type="EMBL" id="JAUSRB010000002">
    <property type="protein sequence ID" value="MDP9862762.1"/>
    <property type="molecule type" value="Genomic_DNA"/>
</dbReference>
<proteinExistence type="predicted"/>
<sequence>MEELMQRRTEALTRVQEIRKSEDRPQEEATDLERELAGLHPTLASKWLTWETYSTGATFVGYLYNIGFNQYVSVDSSGTWLYAAAPTTAEALRWNFWQSSTGGLVMTATVGPSTRFFNWRPVTGACKLYDIYDTMNATQWKRSGAFDGDQFQILNPSNKENIGCWSTHNNELYNRRNVVHQDFGFLYFDVKQFSADDHLIYSAYMKEADGLGPA</sequence>
<protein>
    <submittedName>
        <fullName evidence="1">Uncharacterized protein</fullName>
    </submittedName>
</protein>
<dbReference type="Proteomes" id="UP001230426">
    <property type="component" value="Unassembled WGS sequence"/>
</dbReference>
<evidence type="ECO:0000313" key="2">
    <source>
        <dbReference type="Proteomes" id="UP001230426"/>
    </source>
</evidence>
<accession>A0ABT9R1Q9</accession>
<gene>
    <name evidence="1" type="ORF">J2S55_002028</name>
</gene>
<dbReference type="RefSeq" id="WP_306859046.1">
    <property type="nucleotide sequence ID" value="NZ_JAUSRB010000002.1"/>
</dbReference>
<comment type="caution">
    <text evidence="1">The sequence shown here is derived from an EMBL/GenBank/DDBJ whole genome shotgun (WGS) entry which is preliminary data.</text>
</comment>